<evidence type="ECO:0000256" key="14">
    <source>
        <dbReference type="ARBA" id="ARBA00022723"/>
    </source>
</evidence>
<evidence type="ECO:0000256" key="13">
    <source>
        <dbReference type="ARBA" id="ARBA00022692"/>
    </source>
</evidence>
<dbReference type="Gene3D" id="2.40.50.100">
    <property type="match status" value="1"/>
</dbReference>
<dbReference type="OMA" id="PFWAQQN"/>
<evidence type="ECO:0000256" key="8">
    <source>
        <dbReference type="ARBA" id="ARBA00015395"/>
    </source>
</evidence>
<evidence type="ECO:0000256" key="21">
    <source>
        <dbReference type="ARBA" id="ARBA00023078"/>
    </source>
</evidence>
<dbReference type="EnsemblPlants" id="ONIVA01G21550.1">
    <property type="protein sequence ID" value="ONIVA01G21550.1"/>
    <property type="gene ID" value="ONIVA01G21550"/>
</dbReference>
<dbReference type="Gene3D" id="2.60.40.830">
    <property type="entry name" value="Cytochrome f large domain"/>
    <property type="match status" value="1"/>
</dbReference>
<evidence type="ECO:0000256" key="26">
    <source>
        <dbReference type="SAM" id="Phobius"/>
    </source>
</evidence>
<name>A0A0E0FMY7_ORYNI</name>
<keyword evidence="17" id="KW-0249">Electron transport</keyword>
<evidence type="ECO:0000256" key="3">
    <source>
        <dbReference type="ARBA" id="ARBA00004141"/>
    </source>
</evidence>
<feature type="transmembrane region" description="Helical" evidence="26">
    <location>
        <begin position="551"/>
        <end position="568"/>
    </location>
</feature>
<dbReference type="STRING" id="4536.A0A0E0FMY7"/>
<dbReference type="PANTHER" id="PTHR33288">
    <property type="match status" value="1"/>
</dbReference>
<keyword evidence="22 26" id="KW-0472">Membrane</keyword>
<comment type="similarity">
    <text evidence="6">Belongs to the cytochrome f family.</text>
</comment>
<evidence type="ECO:0000256" key="16">
    <source>
        <dbReference type="ARBA" id="ARBA00022781"/>
    </source>
</evidence>
<feature type="binding site" description="covalent" evidence="25">
    <location>
        <position position="319"/>
    </location>
    <ligand>
        <name>heme</name>
        <dbReference type="ChEBI" id="CHEBI:30413"/>
    </ligand>
</feature>
<dbReference type="SUPFAM" id="SSF49441">
    <property type="entry name" value="Cytochrome f, large domain"/>
    <property type="match status" value="1"/>
</dbReference>
<comment type="cofactor">
    <cofactor evidence="25">
        <name>heme</name>
        <dbReference type="ChEBI" id="CHEBI:30413"/>
    </cofactor>
    <text evidence="25">Binds 1 heme group covalently.</text>
</comment>
<protein>
    <recommendedName>
        <fullName evidence="7">Cytochrome f</fullName>
    </recommendedName>
    <alternativeName>
        <fullName evidence="8">Photosystem I assembly protein Ycf4</fullName>
    </alternativeName>
</protein>
<dbReference type="GO" id="GO:0015979">
    <property type="term" value="P:photosynthesis"/>
    <property type="evidence" value="ECO:0007669"/>
    <property type="project" value="UniProtKB-KW"/>
</dbReference>
<proteinExistence type="inferred from homology"/>
<evidence type="ECO:0000256" key="9">
    <source>
        <dbReference type="ARBA" id="ARBA00022448"/>
    </source>
</evidence>
<dbReference type="AlphaFoldDB" id="A0A0E0FMY7"/>
<evidence type="ECO:0000256" key="22">
    <source>
        <dbReference type="ARBA" id="ARBA00023136"/>
    </source>
</evidence>
<sequence length="583" mass="66402">MNWRSEHIWIELLKGSRKRGSLGFLAVGASSYLGKNIISVLPSQQILFFPQGVVMSFYGIAGLFISAYLWCTILWNVGSGYDRFDRKEGVVCIFRWGFPGIKRRVFLRFLMRDIQSIRIQVKEGLFPRRILYMEIRGQGAIPLTRTDEKFFTPREIEQKAAELAYFLRIPMENWWNTRQSQTLLTAIQEKRVLERFMELEDLFILDEMIKEKPNTHVQNPPIGIRKEIIQLAKIDNEVTDFFVGFHSTRGWELLIRWVYNDLGWVPNELIFTIFEQMTRSISVSIMIYVITRTSISNAYPIFAQQGYENPREATGRIVCANCHLANKPVDIEVPQAVLPDTVFEVVLRIPYDMQLKQVLANGKKGGLNVGAVLILPKGFELAPPDRISPELKEKIGNLSFQSYRPNKKNILVIGPVPGKKYSEIIFPILSPDPAMKKDVHFLKYPIYVGGNRGRGQIYPDGSKSNNTVYNATSTGVVRKILRKEKGGYEISIVDASDGRQVIDLIPPGPELLVSEGESIKLDQPLTSNPNVGGFGQGDAEIVLQDPLRVQGLLFFFASVILAQVFLVLKKKQFEKVQLYEMNF</sequence>
<accession>A0A0E0FMY7</accession>
<evidence type="ECO:0000256" key="7">
    <source>
        <dbReference type="ARBA" id="ARBA00013528"/>
    </source>
</evidence>
<dbReference type="Proteomes" id="UP000006591">
    <property type="component" value="Chromosome 1"/>
</dbReference>
<comment type="function">
    <text evidence="2">Component of the cytochrome b6-f complex, which mediates electron transfer between photosystem II (PSII) and photosystem I (PSI), cyclic electron flow around PSI, and state transitions.</text>
</comment>
<dbReference type="GO" id="GO:0020037">
    <property type="term" value="F:heme binding"/>
    <property type="evidence" value="ECO:0007669"/>
    <property type="project" value="InterPro"/>
</dbReference>
<evidence type="ECO:0000256" key="2">
    <source>
        <dbReference type="ARBA" id="ARBA00003068"/>
    </source>
</evidence>
<organism evidence="28">
    <name type="scientific">Oryza nivara</name>
    <name type="common">Indian wild rice</name>
    <name type="synonym">Oryza sativa f. spontanea</name>
    <dbReference type="NCBI Taxonomy" id="4536"/>
    <lineage>
        <taxon>Eukaryota</taxon>
        <taxon>Viridiplantae</taxon>
        <taxon>Streptophyta</taxon>
        <taxon>Embryophyta</taxon>
        <taxon>Tracheophyta</taxon>
        <taxon>Spermatophyta</taxon>
        <taxon>Magnoliopsida</taxon>
        <taxon>Liliopsida</taxon>
        <taxon>Poales</taxon>
        <taxon>Poaceae</taxon>
        <taxon>BOP clade</taxon>
        <taxon>Oryzoideae</taxon>
        <taxon>Oryzeae</taxon>
        <taxon>Oryzinae</taxon>
        <taxon>Oryza</taxon>
    </lineage>
</organism>
<dbReference type="InterPro" id="IPR011054">
    <property type="entry name" value="Rudment_hybrid_motif"/>
</dbReference>
<evidence type="ECO:0000256" key="20">
    <source>
        <dbReference type="ARBA" id="ARBA00023065"/>
    </source>
</evidence>
<keyword evidence="12" id="KW-0934">Plastid</keyword>
<evidence type="ECO:0000256" key="23">
    <source>
        <dbReference type="ARBA" id="ARBA00025834"/>
    </source>
</evidence>
<evidence type="ECO:0000256" key="11">
    <source>
        <dbReference type="ARBA" id="ARBA00022617"/>
    </source>
</evidence>
<evidence type="ECO:0000313" key="28">
    <source>
        <dbReference type="EnsemblPlants" id="ONIVA01G21550.1"/>
    </source>
</evidence>
<dbReference type="HAMAP" id="MF_00437">
    <property type="entry name" value="Ycf4"/>
    <property type="match status" value="1"/>
</dbReference>
<comment type="subunit">
    <text evidence="23">The 4 large subunits of the cytochrome b6-f complex are cytochrome b6, subunit IV (17 kDa polypeptide, PetD), cytochrome f and the Rieske protein, while the 4 small subunits are PetG, PetL, PetM and PetN. The complex functions as a dimer.</text>
</comment>
<evidence type="ECO:0000256" key="6">
    <source>
        <dbReference type="ARBA" id="ARBA00008923"/>
    </source>
</evidence>
<evidence type="ECO:0000256" key="25">
    <source>
        <dbReference type="PIRSR" id="PIRSR602325-50"/>
    </source>
</evidence>
<feature type="binding site" description="axial binding residue" evidence="25">
    <location>
        <position position="299"/>
    </location>
    <ligand>
        <name>heme</name>
        <dbReference type="ChEBI" id="CHEBI:30413"/>
    </ligand>
    <ligandPart>
        <name>Fe</name>
        <dbReference type="ChEBI" id="CHEBI:18248"/>
    </ligandPart>
</feature>
<comment type="similarity">
    <text evidence="24">Belongs to the CemA family.</text>
</comment>
<evidence type="ECO:0000256" key="15">
    <source>
        <dbReference type="ARBA" id="ARBA00022729"/>
    </source>
</evidence>
<dbReference type="InterPro" id="IPR003359">
    <property type="entry name" value="PSI_Ycf4_assembly"/>
</dbReference>
<reference evidence="28" key="1">
    <citation type="submission" date="2015-04" db="UniProtKB">
        <authorList>
            <consortium name="EnsemblPlants"/>
        </authorList>
    </citation>
    <scope>IDENTIFICATION</scope>
    <source>
        <strain evidence="28">SL10</strain>
    </source>
</reference>
<keyword evidence="14 25" id="KW-0479">Metal-binding</keyword>
<keyword evidence="13 26" id="KW-0812">Transmembrane</keyword>
<comment type="function">
    <text evidence="1">Seems to be required for the assembly of the photosystem I complex.</text>
</comment>
<dbReference type="GO" id="GO:0005506">
    <property type="term" value="F:iron ion binding"/>
    <property type="evidence" value="ECO:0007669"/>
    <property type="project" value="InterPro"/>
</dbReference>
<dbReference type="FunFam" id="2.60.40.830:FF:000001">
    <property type="entry name" value="Cytochrome f"/>
    <property type="match status" value="1"/>
</dbReference>
<dbReference type="Gramene" id="ONIVA01G21550.1">
    <property type="protein sequence ID" value="ONIVA01G21550.1"/>
    <property type="gene ID" value="ONIVA01G21550"/>
</dbReference>
<dbReference type="GO" id="GO:0009522">
    <property type="term" value="C:photosystem I"/>
    <property type="evidence" value="ECO:0007669"/>
    <property type="project" value="InterPro"/>
</dbReference>
<dbReference type="HOGENOM" id="CLU_033498_1_0_1"/>
<evidence type="ECO:0000259" key="27">
    <source>
        <dbReference type="Pfam" id="PF16639"/>
    </source>
</evidence>
<keyword evidence="18 26" id="KW-1133">Transmembrane helix</keyword>
<dbReference type="InterPro" id="IPR002325">
    <property type="entry name" value="Cyt_f"/>
</dbReference>
<evidence type="ECO:0000256" key="24">
    <source>
        <dbReference type="ARBA" id="ARBA00043980"/>
    </source>
</evidence>
<reference evidence="28" key="2">
    <citation type="submission" date="2018-04" db="EMBL/GenBank/DDBJ databases">
        <title>OnivRS2 (Oryza nivara Reference Sequence Version 2).</title>
        <authorList>
            <person name="Zhang J."/>
            <person name="Kudrna D."/>
            <person name="Lee S."/>
            <person name="Talag J."/>
            <person name="Rajasekar S."/>
            <person name="Welchert J."/>
            <person name="Hsing Y.-I."/>
            <person name="Wing R.A."/>
        </authorList>
    </citation>
    <scope>NUCLEOTIDE SEQUENCE [LARGE SCALE GENOMIC DNA]</scope>
</reference>
<evidence type="ECO:0000256" key="1">
    <source>
        <dbReference type="ARBA" id="ARBA00002862"/>
    </source>
</evidence>
<evidence type="ECO:0000313" key="29">
    <source>
        <dbReference type="Proteomes" id="UP000006591"/>
    </source>
</evidence>
<keyword evidence="15" id="KW-0732">Signal</keyword>
<feature type="binding site" description="covalent" evidence="25">
    <location>
        <position position="322"/>
    </location>
    <ligand>
        <name>heme</name>
        <dbReference type="ChEBI" id="CHEBI:30413"/>
    </ligand>
</feature>
<dbReference type="GO" id="GO:0009055">
    <property type="term" value="F:electron transfer activity"/>
    <property type="evidence" value="ECO:0007669"/>
    <property type="project" value="InterPro"/>
</dbReference>
<dbReference type="InterPro" id="IPR024094">
    <property type="entry name" value="Cyt_f_lg_dom"/>
</dbReference>
<keyword evidence="9" id="KW-0813">Transport</keyword>
<keyword evidence="16" id="KW-0375">Hydrogen ion transport</keyword>
<dbReference type="PANTHER" id="PTHR33288:SF10">
    <property type="entry name" value="CYTOCHROME F"/>
    <property type="match status" value="1"/>
</dbReference>
<keyword evidence="10" id="KW-0602">Photosynthesis</keyword>
<dbReference type="PRINTS" id="PR00610">
    <property type="entry name" value="CYTOCHROMEF"/>
</dbReference>
<feature type="transmembrane region" description="Helical" evidence="26">
    <location>
        <begin position="53"/>
        <end position="77"/>
    </location>
</feature>
<dbReference type="Gene3D" id="1.20.5.700">
    <property type="entry name" value="Single helix bin"/>
    <property type="match status" value="1"/>
</dbReference>
<dbReference type="Pfam" id="PF16639">
    <property type="entry name" value="Apocytochr_F_N"/>
    <property type="match status" value="1"/>
</dbReference>
<keyword evidence="21" id="KW-0793">Thylakoid</keyword>
<keyword evidence="11 25" id="KW-0349">Heme</keyword>
<dbReference type="Pfam" id="PF02392">
    <property type="entry name" value="Ycf4"/>
    <property type="match status" value="1"/>
</dbReference>
<feature type="domain" description="Cytochrome f large" evidence="27">
    <location>
        <begin position="299"/>
        <end position="453"/>
    </location>
</feature>
<keyword evidence="20" id="KW-0406">Ion transport</keyword>
<comment type="subcellular location">
    <subcellularLocation>
        <location evidence="3">Membrane</location>
        <topology evidence="3">Multi-pass membrane protein</topology>
    </subcellularLocation>
    <subcellularLocation>
        <location evidence="4">Plastid</location>
        <location evidence="4">Chloroplast thylakoid membrane</location>
        <topology evidence="4">Single-pass membrane protein</topology>
    </subcellularLocation>
</comment>
<evidence type="ECO:0000256" key="4">
    <source>
        <dbReference type="ARBA" id="ARBA00004581"/>
    </source>
</evidence>
<dbReference type="HAMAP" id="MF_00610">
    <property type="entry name" value="Cytb6_f_cytF"/>
    <property type="match status" value="1"/>
</dbReference>
<dbReference type="FunFam" id="2.40.50.100:FF:000007">
    <property type="entry name" value="Cytochrome f"/>
    <property type="match status" value="1"/>
</dbReference>
<evidence type="ECO:0000256" key="5">
    <source>
        <dbReference type="ARBA" id="ARBA00008198"/>
    </source>
</evidence>
<keyword evidence="29" id="KW-1185">Reference proteome</keyword>
<keyword evidence="19 25" id="KW-0408">Iron</keyword>
<evidence type="ECO:0000256" key="18">
    <source>
        <dbReference type="ARBA" id="ARBA00022989"/>
    </source>
</evidence>
<comment type="similarity">
    <text evidence="5">Belongs to the Ycf4 family.</text>
</comment>
<dbReference type="Pfam" id="PF01333">
    <property type="entry name" value="Apocytochr_F_C"/>
    <property type="match status" value="1"/>
</dbReference>
<dbReference type="InterPro" id="IPR036826">
    <property type="entry name" value="Cyt_f_lg_dom_sf"/>
</dbReference>
<dbReference type="GO" id="GO:0009535">
    <property type="term" value="C:chloroplast thylakoid membrane"/>
    <property type="evidence" value="ECO:0007669"/>
    <property type="project" value="UniProtKB-SubCell"/>
</dbReference>
<evidence type="ECO:0000256" key="10">
    <source>
        <dbReference type="ARBA" id="ARBA00022531"/>
    </source>
</evidence>
<dbReference type="SUPFAM" id="SSF51246">
    <property type="entry name" value="Rudiment single hybrid motif"/>
    <property type="match status" value="1"/>
</dbReference>
<feature type="binding site" description="axial binding residue" evidence="25">
    <location>
        <position position="323"/>
    </location>
    <ligand>
        <name>heme</name>
        <dbReference type="ChEBI" id="CHEBI:30413"/>
    </ligand>
    <ligandPart>
        <name>Fe</name>
        <dbReference type="ChEBI" id="CHEBI:18248"/>
    </ligandPart>
</feature>
<dbReference type="InterPro" id="IPR024058">
    <property type="entry name" value="Cyt-f_TM"/>
</dbReference>
<evidence type="ECO:0000256" key="12">
    <source>
        <dbReference type="ARBA" id="ARBA00022640"/>
    </source>
</evidence>
<dbReference type="GO" id="GO:1902600">
    <property type="term" value="P:proton transmembrane transport"/>
    <property type="evidence" value="ECO:0007669"/>
    <property type="project" value="UniProtKB-KW"/>
</dbReference>
<dbReference type="PROSITE" id="PS51010">
    <property type="entry name" value="CYTF"/>
    <property type="match status" value="1"/>
</dbReference>
<evidence type="ECO:0000256" key="17">
    <source>
        <dbReference type="ARBA" id="ARBA00022982"/>
    </source>
</evidence>
<feature type="transmembrane region" description="Helical" evidence="26">
    <location>
        <begin position="21"/>
        <end position="41"/>
    </location>
</feature>
<dbReference type="Pfam" id="PF03040">
    <property type="entry name" value="CemA"/>
    <property type="match status" value="2"/>
</dbReference>
<dbReference type="SUPFAM" id="SSF103431">
    <property type="entry name" value="Cytochrome f subunit of the cytochrome b6f complex, transmembrane anchor"/>
    <property type="match status" value="1"/>
</dbReference>
<evidence type="ECO:0000256" key="19">
    <source>
        <dbReference type="ARBA" id="ARBA00023004"/>
    </source>
</evidence>
<dbReference type="FunFam" id="1.20.5.700:FF:000001">
    <property type="entry name" value="Cytochrome f"/>
    <property type="match status" value="1"/>
</dbReference>
<dbReference type="InterPro" id="IPR004282">
    <property type="entry name" value="CemA"/>
</dbReference>